<dbReference type="Gene3D" id="3.40.50.2000">
    <property type="entry name" value="Glycogen Phosphorylase B"/>
    <property type="match status" value="1"/>
</dbReference>
<dbReference type="InterPro" id="IPR001296">
    <property type="entry name" value="Glyco_trans_1"/>
</dbReference>
<dbReference type="EMBL" id="JBIRGH010000031">
    <property type="protein sequence ID" value="MFH8589310.1"/>
    <property type="molecule type" value="Genomic_DNA"/>
</dbReference>
<dbReference type="PANTHER" id="PTHR12526:SF640">
    <property type="entry name" value="COLANIC ACID BIOSYNTHESIS GLYCOSYLTRANSFERASE WCAL-RELATED"/>
    <property type="match status" value="1"/>
</dbReference>
<dbReference type="RefSeq" id="WP_397676329.1">
    <property type="nucleotide sequence ID" value="NZ_JBIRGH010000031.1"/>
</dbReference>
<comment type="caution">
    <text evidence="6">The sequence shown here is derived from an EMBL/GenBank/DDBJ whole genome shotgun (WGS) entry which is preliminary data.</text>
</comment>
<evidence type="ECO:0000256" key="3">
    <source>
        <dbReference type="ARBA" id="ARBA00022676"/>
    </source>
</evidence>
<keyword evidence="4 6" id="KW-0808">Transferase</keyword>
<reference evidence="6 7" key="1">
    <citation type="submission" date="2024-10" db="EMBL/GenBank/DDBJ databases">
        <title>The Natural Products Discovery Center: Release of the First 8490 Sequenced Strains for Exploring Actinobacteria Biosynthetic Diversity.</title>
        <authorList>
            <person name="Kalkreuter E."/>
            <person name="Kautsar S.A."/>
            <person name="Yang D."/>
            <person name="Bader C.D."/>
            <person name="Teijaro C.N."/>
            <person name="Fluegel L."/>
            <person name="Davis C.M."/>
            <person name="Simpson J.R."/>
            <person name="Lauterbach L."/>
            <person name="Steele A.D."/>
            <person name="Gui C."/>
            <person name="Meng S."/>
            <person name="Li G."/>
            <person name="Viehrig K."/>
            <person name="Ye F."/>
            <person name="Su P."/>
            <person name="Kiefer A.F."/>
            <person name="Nichols A."/>
            <person name="Cepeda A.J."/>
            <person name="Yan W."/>
            <person name="Fan B."/>
            <person name="Jiang Y."/>
            <person name="Adhikari A."/>
            <person name="Zheng C.-J."/>
            <person name="Schuster L."/>
            <person name="Cowan T.M."/>
            <person name="Smanski M.J."/>
            <person name="Chevrette M.G."/>
            <person name="De Carvalho L.P.S."/>
            <person name="Shen B."/>
        </authorList>
    </citation>
    <scope>NUCLEOTIDE SEQUENCE [LARGE SCALE GENOMIC DNA]</scope>
    <source>
        <strain evidence="6 7">NPDC018013</strain>
    </source>
</reference>
<protein>
    <recommendedName>
        <fullName evidence="2">D-inositol 3-phosphate glycosyltransferase</fullName>
    </recommendedName>
</protein>
<accession>A0ABW7RMK3</accession>
<evidence type="ECO:0000313" key="7">
    <source>
        <dbReference type="Proteomes" id="UP001610990"/>
    </source>
</evidence>
<evidence type="ECO:0000313" key="6">
    <source>
        <dbReference type="EMBL" id="MFH8589310.1"/>
    </source>
</evidence>
<sequence length="351" mass="38901">MRWHFHYPKRTSFYPPDYESPGLGGCEASLVLLTRALAARGHQVEVFNCCYKPGVYDAVTWRMAWELTEAPAPDVAVAVRFDEALWPTDSKAARHLFWMLDDRTRGPATFARSFGAQGGTVVLASQAMQNRINATTLPIPTRLIPLPVETDRYTHPTGNRANICLYASMPNRGLDAALALWPRIRAAVPDAELWITGGWQLWGFTNSESDDRWRQILDPEDLPEGVRILGPRPRAELIEIQQQAALTLYPCRFPEMFCLAAAESSTAGTPVITSPIDAMTERVHHGHTGILIDGDIDHPEVRTHFAQAAIKLLTDPDHRDTLARNSRASTAHLAPDLIAAAWETLARGGTP</sequence>
<organism evidence="6 7">
    <name type="scientific">Streptomyces celluloflavus</name>
    <dbReference type="NCBI Taxonomy" id="58344"/>
    <lineage>
        <taxon>Bacteria</taxon>
        <taxon>Bacillati</taxon>
        <taxon>Actinomycetota</taxon>
        <taxon>Actinomycetes</taxon>
        <taxon>Kitasatosporales</taxon>
        <taxon>Streptomycetaceae</taxon>
        <taxon>Streptomyces</taxon>
    </lineage>
</organism>
<dbReference type="Pfam" id="PF00534">
    <property type="entry name" value="Glycos_transf_1"/>
    <property type="match status" value="1"/>
</dbReference>
<evidence type="ECO:0000256" key="4">
    <source>
        <dbReference type="ARBA" id="ARBA00022679"/>
    </source>
</evidence>
<dbReference type="PANTHER" id="PTHR12526">
    <property type="entry name" value="GLYCOSYLTRANSFERASE"/>
    <property type="match status" value="1"/>
</dbReference>
<gene>
    <name evidence="6" type="ORF">ACH4GP_33870</name>
</gene>
<dbReference type="GO" id="GO:0016757">
    <property type="term" value="F:glycosyltransferase activity"/>
    <property type="evidence" value="ECO:0007669"/>
    <property type="project" value="UniProtKB-KW"/>
</dbReference>
<feature type="domain" description="Glycosyl transferase family 1" evidence="5">
    <location>
        <begin position="170"/>
        <end position="327"/>
    </location>
</feature>
<evidence type="ECO:0000256" key="2">
    <source>
        <dbReference type="ARBA" id="ARBA00021292"/>
    </source>
</evidence>
<evidence type="ECO:0000256" key="1">
    <source>
        <dbReference type="ARBA" id="ARBA00009481"/>
    </source>
</evidence>
<name>A0ABW7RMK3_9ACTN</name>
<dbReference type="Proteomes" id="UP001610990">
    <property type="component" value="Unassembled WGS sequence"/>
</dbReference>
<keyword evidence="3 6" id="KW-0328">Glycosyltransferase</keyword>
<dbReference type="SUPFAM" id="SSF53756">
    <property type="entry name" value="UDP-Glycosyltransferase/glycogen phosphorylase"/>
    <property type="match status" value="1"/>
</dbReference>
<comment type="similarity">
    <text evidence="1">Belongs to the glycosyltransferase group 1 family. Glycosyltransferase 4 subfamily.</text>
</comment>
<evidence type="ECO:0000259" key="5">
    <source>
        <dbReference type="Pfam" id="PF00534"/>
    </source>
</evidence>
<proteinExistence type="inferred from homology"/>
<dbReference type="CDD" id="cd03801">
    <property type="entry name" value="GT4_PimA-like"/>
    <property type="match status" value="1"/>
</dbReference>
<keyword evidence="7" id="KW-1185">Reference proteome</keyword>